<dbReference type="EMBL" id="JACSPX010000003">
    <property type="protein sequence ID" value="MBD8012812.1"/>
    <property type="molecule type" value="Genomic_DNA"/>
</dbReference>
<protein>
    <recommendedName>
        <fullName evidence="1">DNA-binding phage zinc finger domain-containing protein</fullName>
    </recommendedName>
</protein>
<keyword evidence="3" id="KW-1185">Reference proteome</keyword>
<comment type="caution">
    <text evidence="2">The sequence shown here is derived from an EMBL/GenBank/DDBJ whole genome shotgun (WGS) entry which is preliminary data.</text>
</comment>
<name>A0ABR8W710_9MICO</name>
<evidence type="ECO:0000313" key="2">
    <source>
        <dbReference type="EMBL" id="MBD8012812.1"/>
    </source>
</evidence>
<sequence>MSDLTLKVGCDYCGAQPGERCRTSSGAEASSNHGARNAVSGEFFRQGMDFGYEQGFADGRAQR</sequence>
<evidence type="ECO:0000259" key="1">
    <source>
        <dbReference type="Pfam" id="PF24623"/>
    </source>
</evidence>
<gene>
    <name evidence="2" type="ORF">H9633_10940</name>
</gene>
<feature type="domain" description="DNA-binding phage zinc finger" evidence="1">
    <location>
        <begin position="6"/>
        <end position="37"/>
    </location>
</feature>
<dbReference type="RefSeq" id="WP_191713197.1">
    <property type="nucleotide sequence ID" value="NZ_JACSPX010000003.1"/>
</dbReference>
<reference evidence="2 3" key="1">
    <citation type="submission" date="2020-08" db="EMBL/GenBank/DDBJ databases">
        <title>A Genomic Blueprint of the Chicken Gut Microbiome.</title>
        <authorList>
            <person name="Gilroy R."/>
            <person name="Ravi A."/>
            <person name="Getino M."/>
            <person name="Pursley I."/>
            <person name="Horton D.L."/>
            <person name="Alikhan N.-F."/>
            <person name="Baker D."/>
            <person name="Gharbi K."/>
            <person name="Hall N."/>
            <person name="Watson M."/>
            <person name="Adriaenssens E.M."/>
            <person name="Foster-Nyarko E."/>
            <person name="Jarju S."/>
            <person name="Secka A."/>
            <person name="Antonio M."/>
            <person name="Oren A."/>
            <person name="Chaudhuri R."/>
            <person name="La Ragione R.M."/>
            <person name="Hildebrand F."/>
            <person name="Pallen M.J."/>
        </authorList>
    </citation>
    <scope>NUCLEOTIDE SEQUENCE [LARGE SCALE GENOMIC DNA]</scope>
    <source>
        <strain evidence="2 3">Re1</strain>
    </source>
</reference>
<dbReference type="Pfam" id="PF24623">
    <property type="entry name" value="Phage_zn_bind_8"/>
    <property type="match status" value="1"/>
</dbReference>
<evidence type="ECO:0000313" key="3">
    <source>
        <dbReference type="Proteomes" id="UP000611521"/>
    </source>
</evidence>
<proteinExistence type="predicted"/>
<accession>A0ABR8W710</accession>
<dbReference type="InterPro" id="IPR056911">
    <property type="entry name" value="Phage_Znf_bind_put"/>
</dbReference>
<organism evidence="2 3">
    <name type="scientific">Microbacterium commune</name>
    <dbReference type="NCBI Taxonomy" id="2762219"/>
    <lineage>
        <taxon>Bacteria</taxon>
        <taxon>Bacillati</taxon>
        <taxon>Actinomycetota</taxon>
        <taxon>Actinomycetes</taxon>
        <taxon>Micrococcales</taxon>
        <taxon>Microbacteriaceae</taxon>
        <taxon>Microbacterium</taxon>
    </lineage>
</organism>
<dbReference type="Proteomes" id="UP000611521">
    <property type="component" value="Unassembled WGS sequence"/>
</dbReference>